<evidence type="ECO:0000313" key="1">
    <source>
        <dbReference type="EMBL" id="JAE29805.1"/>
    </source>
</evidence>
<sequence length="19" mass="2133">MNQLVPGKLMGARTSLLRF</sequence>
<proteinExistence type="predicted"/>
<reference evidence="1" key="1">
    <citation type="submission" date="2014-09" db="EMBL/GenBank/DDBJ databases">
        <authorList>
            <person name="Magalhaes I.L.F."/>
            <person name="Oliveira U."/>
            <person name="Santos F.R."/>
            <person name="Vidigal T.H.D.A."/>
            <person name="Brescovit A.D."/>
            <person name="Santos A.J."/>
        </authorList>
    </citation>
    <scope>NUCLEOTIDE SEQUENCE</scope>
    <source>
        <tissue evidence="1">Shoot tissue taken approximately 20 cm above the soil surface</tissue>
    </source>
</reference>
<reference evidence="1" key="2">
    <citation type="journal article" date="2015" name="Data Brief">
        <title>Shoot transcriptome of the giant reed, Arundo donax.</title>
        <authorList>
            <person name="Barrero R.A."/>
            <person name="Guerrero F.D."/>
            <person name="Moolhuijzen P."/>
            <person name="Goolsby J.A."/>
            <person name="Tidwell J."/>
            <person name="Bellgard S.E."/>
            <person name="Bellgard M.I."/>
        </authorList>
    </citation>
    <scope>NUCLEOTIDE SEQUENCE</scope>
    <source>
        <tissue evidence="1">Shoot tissue taken approximately 20 cm above the soil surface</tissue>
    </source>
</reference>
<accession>A0A0A9GXT8</accession>
<organism evidence="1">
    <name type="scientific">Arundo donax</name>
    <name type="common">Giant reed</name>
    <name type="synonym">Donax arundinaceus</name>
    <dbReference type="NCBI Taxonomy" id="35708"/>
    <lineage>
        <taxon>Eukaryota</taxon>
        <taxon>Viridiplantae</taxon>
        <taxon>Streptophyta</taxon>
        <taxon>Embryophyta</taxon>
        <taxon>Tracheophyta</taxon>
        <taxon>Spermatophyta</taxon>
        <taxon>Magnoliopsida</taxon>
        <taxon>Liliopsida</taxon>
        <taxon>Poales</taxon>
        <taxon>Poaceae</taxon>
        <taxon>PACMAD clade</taxon>
        <taxon>Arundinoideae</taxon>
        <taxon>Arundineae</taxon>
        <taxon>Arundo</taxon>
    </lineage>
</organism>
<protein>
    <submittedName>
        <fullName evidence="1">Uncharacterized protein</fullName>
    </submittedName>
</protein>
<dbReference type="EMBL" id="GBRH01168091">
    <property type="protein sequence ID" value="JAE29805.1"/>
    <property type="molecule type" value="Transcribed_RNA"/>
</dbReference>
<dbReference type="AlphaFoldDB" id="A0A0A9GXT8"/>
<name>A0A0A9GXT8_ARUDO</name>